<evidence type="ECO:0000256" key="1">
    <source>
        <dbReference type="SAM" id="Phobius"/>
    </source>
</evidence>
<dbReference type="EMBL" id="JBHTLY010000001">
    <property type="protein sequence ID" value="MFD1200735.1"/>
    <property type="molecule type" value="Genomic_DNA"/>
</dbReference>
<dbReference type="NCBIfam" id="NF038065">
    <property type="entry name" value="Pr6Pr"/>
    <property type="match status" value="1"/>
</dbReference>
<gene>
    <name evidence="2" type="ORF">ACFQ3U_02355</name>
</gene>
<keyword evidence="1" id="KW-0812">Transmembrane</keyword>
<keyword evidence="1" id="KW-1133">Transmembrane helix</keyword>
<sequence>MAVTRVARRSVSAARLLLGVLAIRILAYAYVLGVPAQGANPFNYFGFFTNLTNLLAGLTLVVCGVLGLQQHPPPGPLQFARGVAVSCMLVVAVIYNTLIPGTGSAPAWVSLVLHALLPAAVLLDWALVGDRQPLPWRSLWVVLPYPLTWLAVVLLRGVTDGWVPYGFLLPSHGFAYVLGHVLLLLVSLLIAAALVWLLSRLPGAPALTRHGRPRVS</sequence>
<proteinExistence type="predicted"/>
<dbReference type="InterPro" id="IPR049713">
    <property type="entry name" value="Pr6Pr-like"/>
</dbReference>
<feature type="transmembrane region" description="Helical" evidence="1">
    <location>
        <begin position="12"/>
        <end position="32"/>
    </location>
</feature>
<name>A0ABW3TJI8_9MICO</name>
<keyword evidence="3" id="KW-1185">Reference proteome</keyword>
<reference evidence="3" key="1">
    <citation type="journal article" date="2019" name="Int. J. Syst. Evol. Microbiol.">
        <title>The Global Catalogue of Microorganisms (GCM) 10K type strain sequencing project: providing services to taxonomists for standard genome sequencing and annotation.</title>
        <authorList>
            <consortium name="The Broad Institute Genomics Platform"/>
            <consortium name="The Broad Institute Genome Sequencing Center for Infectious Disease"/>
            <person name="Wu L."/>
            <person name="Ma J."/>
        </authorList>
    </citation>
    <scope>NUCLEOTIDE SEQUENCE [LARGE SCALE GENOMIC DNA]</scope>
    <source>
        <strain evidence="3">CCUG 50213</strain>
    </source>
</reference>
<feature type="transmembrane region" description="Helical" evidence="1">
    <location>
        <begin position="105"/>
        <end position="127"/>
    </location>
</feature>
<organism evidence="2 3">
    <name type="scientific">Leucobacter albus</name>
    <dbReference type="NCBI Taxonomy" id="272210"/>
    <lineage>
        <taxon>Bacteria</taxon>
        <taxon>Bacillati</taxon>
        <taxon>Actinomycetota</taxon>
        <taxon>Actinomycetes</taxon>
        <taxon>Micrococcales</taxon>
        <taxon>Microbacteriaceae</taxon>
        <taxon>Leucobacter</taxon>
    </lineage>
</organism>
<evidence type="ECO:0000313" key="2">
    <source>
        <dbReference type="EMBL" id="MFD1200735.1"/>
    </source>
</evidence>
<evidence type="ECO:0000313" key="3">
    <source>
        <dbReference type="Proteomes" id="UP001597181"/>
    </source>
</evidence>
<feature type="transmembrane region" description="Helical" evidence="1">
    <location>
        <begin position="44"/>
        <end position="67"/>
    </location>
</feature>
<dbReference type="RefSeq" id="WP_382389205.1">
    <property type="nucleotide sequence ID" value="NZ_BAAAKZ010000003.1"/>
</dbReference>
<accession>A0ABW3TJI8</accession>
<protein>
    <submittedName>
        <fullName evidence="2">Pr6Pr family membrane protein</fullName>
    </submittedName>
</protein>
<feature type="transmembrane region" description="Helical" evidence="1">
    <location>
        <begin position="178"/>
        <end position="199"/>
    </location>
</feature>
<feature type="transmembrane region" description="Helical" evidence="1">
    <location>
        <begin position="139"/>
        <end position="158"/>
    </location>
</feature>
<comment type="caution">
    <text evidence="2">The sequence shown here is derived from an EMBL/GenBank/DDBJ whole genome shotgun (WGS) entry which is preliminary data.</text>
</comment>
<keyword evidence="1" id="KW-0472">Membrane</keyword>
<dbReference type="Proteomes" id="UP001597181">
    <property type="component" value="Unassembled WGS sequence"/>
</dbReference>
<feature type="transmembrane region" description="Helical" evidence="1">
    <location>
        <begin position="79"/>
        <end position="99"/>
    </location>
</feature>